<evidence type="ECO:0000313" key="3">
    <source>
        <dbReference type="Proteomes" id="UP000320496"/>
    </source>
</evidence>
<dbReference type="EMBL" id="CP036275">
    <property type="protein sequence ID" value="QDU40597.1"/>
    <property type="molecule type" value="Genomic_DNA"/>
</dbReference>
<dbReference type="PANTHER" id="PTHR36966">
    <property type="entry name" value="REP-ASSOCIATED TYROSINE TRANSPOSASE"/>
    <property type="match status" value="1"/>
</dbReference>
<reference evidence="2 3" key="1">
    <citation type="submission" date="2019-02" db="EMBL/GenBank/DDBJ databases">
        <title>Deep-cultivation of Planctomycetes and their phenomic and genomic characterization uncovers novel biology.</title>
        <authorList>
            <person name="Wiegand S."/>
            <person name="Jogler M."/>
            <person name="Boedeker C."/>
            <person name="Pinto D."/>
            <person name="Vollmers J."/>
            <person name="Rivas-Marin E."/>
            <person name="Kohn T."/>
            <person name="Peeters S.H."/>
            <person name="Heuer A."/>
            <person name="Rast P."/>
            <person name="Oberbeckmann S."/>
            <person name="Bunk B."/>
            <person name="Jeske O."/>
            <person name="Meyerdierks A."/>
            <person name="Storesund J.E."/>
            <person name="Kallscheuer N."/>
            <person name="Luecker S."/>
            <person name="Lage O.M."/>
            <person name="Pohl T."/>
            <person name="Merkel B.J."/>
            <person name="Hornburger P."/>
            <person name="Mueller R.-W."/>
            <person name="Bruemmer F."/>
            <person name="Labrenz M."/>
            <person name="Spormann A.M."/>
            <person name="Op den Camp H."/>
            <person name="Overmann J."/>
            <person name="Amann R."/>
            <person name="Jetten M.S.M."/>
            <person name="Mascher T."/>
            <person name="Medema M.H."/>
            <person name="Devos D.P."/>
            <person name="Kaster A.-K."/>
            <person name="Ovreas L."/>
            <person name="Rohde M."/>
            <person name="Galperin M.Y."/>
            <person name="Jogler C."/>
        </authorList>
    </citation>
    <scope>NUCLEOTIDE SEQUENCE [LARGE SCALE GENOMIC DNA]</scope>
    <source>
        <strain evidence="2 3">Mal4</strain>
    </source>
</reference>
<dbReference type="PANTHER" id="PTHR36966:SF1">
    <property type="entry name" value="REP-ASSOCIATED TYROSINE TRANSPOSASE"/>
    <property type="match status" value="1"/>
</dbReference>
<dbReference type="InterPro" id="IPR052715">
    <property type="entry name" value="RAYT_transposase"/>
</dbReference>
<evidence type="ECO:0000313" key="2">
    <source>
        <dbReference type="EMBL" id="QDU40597.1"/>
    </source>
</evidence>
<dbReference type="KEGG" id="mri:Mal4_49550"/>
<protein>
    <submittedName>
        <fullName evidence="2">Transposase IS200 like protein</fullName>
    </submittedName>
</protein>
<sequence>MKHRHRRNYNDPGHAHELTFSCYQGFQFLKAERTCCWLAAAIRDARQELGFDVWAYVFMPEHVHLLVQPREDVYDIAEIRKAIKSPVAMKAIAYIEEHLPEWLPRITRRRGRKCERLFWQSGGGYDRNIVKASTLSTVIDYIHANPVRRRLAERPWEWRWSSAAHFYGVGVSPLQPDPVPPDWTA</sequence>
<dbReference type="OrthoDB" id="9794403at2"/>
<dbReference type="SMART" id="SM01321">
    <property type="entry name" value="Y1_Tnp"/>
    <property type="match status" value="1"/>
</dbReference>
<dbReference type="Pfam" id="PF01797">
    <property type="entry name" value="Y1_Tnp"/>
    <property type="match status" value="1"/>
</dbReference>
<dbReference type="AlphaFoldDB" id="A0A517ZDN6"/>
<dbReference type="Gene3D" id="3.30.70.1290">
    <property type="entry name" value="Transposase IS200-like"/>
    <property type="match status" value="1"/>
</dbReference>
<dbReference type="GO" id="GO:0006313">
    <property type="term" value="P:DNA transposition"/>
    <property type="evidence" value="ECO:0007669"/>
    <property type="project" value="InterPro"/>
</dbReference>
<name>A0A517ZDN6_9PLAN</name>
<keyword evidence="3" id="KW-1185">Reference proteome</keyword>
<evidence type="ECO:0000259" key="1">
    <source>
        <dbReference type="SMART" id="SM01321"/>
    </source>
</evidence>
<gene>
    <name evidence="2" type="ORF">Mal4_49550</name>
</gene>
<dbReference type="RefSeq" id="WP_145371873.1">
    <property type="nucleotide sequence ID" value="NZ_CP036275.1"/>
</dbReference>
<dbReference type="GO" id="GO:0004803">
    <property type="term" value="F:transposase activity"/>
    <property type="evidence" value="ECO:0007669"/>
    <property type="project" value="InterPro"/>
</dbReference>
<accession>A0A517ZDN6</accession>
<feature type="domain" description="Transposase IS200-like" evidence="1">
    <location>
        <begin position="11"/>
        <end position="145"/>
    </location>
</feature>
<dbReference type="InterPro" id="IPR002686">
    <property type="entry name" value="Transposase_17"/>
</dbReference>
<dbReference type="InterPro" id="IPR036515">
    <property type="entry name" value="Transposase_17_sf"/>
</dbReference>
<dbReference type="NCBIfam" id="NF047646">
    <property type="entry name" value="REP_Tyr_transpos"/>
    <property type="match status" value="1"/>
</dbReference>
<dbReference type="GO" id="GO:0043565">
    <property type="term" value="F:sequence-specific DNA binding"/>
    <property type="evidence" value="ECO:0007669"/>
    <property type="project" value="TreeGrafter"/>
</dbReference>
<dbReference type="SUPFAM" id="SSF143422">
    <property type="entry name" value="Transposase IS200-like"/>
    <property type="match status" value="1"/>
</dbReference>
<proteinExistence type="predicted"/>
<organism evidence="2 3">
    <name type="scientific">Maioricimonas rarisocia</name>
    <dbReference type="NCBI Taxonomy" id="2528026"/>
    <lineage>
        <taxon>Bacteria</taxon>
        <taxon>Pseudomonadati</taxon>
        <taxon>Planctomycetota</taxon>
        <taxon>Planctomycetia</taxon>
        <taxon>Planctomycetales</taxon>
        <taxon>Planctomycetaceae</taxon>
        <taxon>Maioricimonas</taxon>
    </lineage>
</organism>
<dbReference type="Proteomes" id="UP000320496">
    <property type="component" value="Chromosome"/>
</dbReference>